<dbReference type="PANTHER" id="PTHR43280:SF2">
    <property type="entry name" value="HTH-TYPE TRANSCRIPTIONAL REGULATOR EXSA"/>
    <property type="match status" value="1"/>
</dbReference>
<evidence type="ECO:0000256" key="3">
    <source>
        <dbReference type="ARBA" id="ARBA00023163"/>
    </source>
</evidence>
<dbReference type="InterPro" id="IPR014710">
    <property type="entry name" value="RmlC-like_jellyroll"/>
</dbReference>
<accession>A0A9D2FTP2</accession>
<protein>
    <submittedName>
        <fullName evidence="5">AraC family transcriptional regulator</fullName>
    </submittedName>
</protein>
<dbReference type="SUPFAM" id="SSF46689">
    <property type="entry name" value="Homeodomain-like"/>
    <property type="match status" value="2"/>
</dbReference>
<dbReference type="GO" id="GO:0043565">
    <property type="term" value="F:sequence-specific DNA binding"/>
    <property type="evidence" value="ECO:0007669"/>
    <property type="project" value="InterPro"/>
</dbReference>
<dbReference type="InterPro" id="IPR003313">
    <property type="entry name" value="AraC-bd"/>
</dbReference>
<dbReference type="PROSITE" id="PS00041">
    <property type="entry name" value="HTH_ARAC_FAMILY_1"/>
    <property type="match status" value="1"/>
</dbReference>
<dbReference type="Gene3D" id="1.10.10.60">
    <property type="entry name" value="Homeodomain-like"/>
    <property type="match status" value="2"/>
</dbReference>
<dbReference type="InterPro" id="IPR011051">
    <property type="entry name" value="RmlC_Cupin_sf"/>
</dbReference>
<dbReference type="InterPro" id="IPR018062">
    <property type="entry name" value="HTH_AraC-typ_CS"/>
</dbReference>
<reference evidence="5" key="1">
    <citation type="journal article" date="2021" name="PeerJ">
        <title>Extensive microbial diversity within the chicken gut microbiome revealed by metagenomics and culture.</title>
        <authorList>
            <person name="Gilroy R."/>
            <person name="Ravi A."/>
            <person name="Getino M."/>
            <person name="Pursley I."/>
            <person name="Horton D.L."/>
            <person name="Alikhan N.F."/>
            <person name="Baker D."/>
            <person name="Gharbi K."/>
            <person name="Hall N."/>
            <person name="Watson M."/>
            <person name="Adriaenssens E.M."/>
            <person name="Foster-Nyarko E."/>
            <person name="Jarju S."/>
            <person name="Secka A."/>
            <person name="Antonio M."/>
            <person name="Oren A."/>
            <person name="Chaudhuri R.R."/>
            <person name="La Ragione R."/>
            <person name="Hildebrand F."/>
            <person name="Pallen M.J."/>
        </authorList>
    </citation>
    <scope>NUCLEOTIDE SEQUENCE</scope>
    <source>
        <strain evidence="5">1068</strain>
    </source>
</reference>
<feature type="domain" description="HTH araC/xylS-type" evidence="4">
    <location>
        <begin position="178"/>
        <end position="276"/>
    </location>
</feature>
<dbReference type="InterPro" id="IPR018060">
    <property type="entry name" value="HTH_AraC"/>
</dbReference>
<dbReference type="PANTHER" id="PTHR43280">
    <property type="entry name" value="ARAC-FAMILY TRANSCRIPTIONAL REGULATOR"/>
    <property type="match status" value="1"/>
</dbReference>
<comment type="caution">
    <text evidence="5">The sequence shown here is derived from an EMBL/GenBank/DDBJ whole genome shotgun (WGS) entry which is preliminary data.</text>
</comment>
<dbReference type="SMART" id="SM00342">
    <property type="entry name" value="HTH_ARAC"/>
    <property type="match status" value="1"/>
</dbReference>
<dbReference type="EMBL" id="DXBG01000265">
    <property type="protein sequence ID" value="HIZ66461.1"/>
    <property type="molecule type" value="Genomic_DNA"/>
</dbReference>
<keyword evidence="1" id="KW-0805">Transcription regulation</keyword>
<evidence type="ECO:0000313" key="6">
    <source>
        <dbReference type="Proteomes" id="UP000824056"/>
    </source>
</evidence>
<dbReference type="Proteomes" id="UP000824056">
    <property type="component" value="Unassembled WGS sequence"/>
</dbReference>
<organism evidence="5 6">
    <name type="scientific">Candidatus Blautia pullicola</name>
    <dbReference type="NCBI Taxonomy" id="2838498"/>
    <lineage>
        <taxon>Bacteria</taxon>
        <taxon>Bacillati</taxon>
        <taxon>Bacillota</taxon>
        <taxon>Clostridia</taxon>
        <taxon>Lachnospirales</taxon>
        <taxon>Lachnospiraceae</taxon>
        <taxon>Blautia</taxon>
    </lineage>
</organism>
<dbReference type="Pfam" id="PF12833">
    <property type="entry name" value="HTH_18"/>
    <property type="match status" value="1"/>
</dbReference>
<gene>
    <name evidence="5" type="ORF">H9809_11300</name>
</gene>
<reference evidence="5" key="2">
    <citation type="submission" date="2021-04" db="EMBL/GenBank/DDBJ databases">
        <authorList>
            <person name="Gilroy R."/>
        </authorList>
    </citation>
    <scope>NUCLEOTIDE SEQUENCE</scope>
    <source>
        <strain evidence="5">1068</strain>
    </source>
</reference>
<dbReference type="PROSITE" id="PS01124">
    <property type="entry name" value="HTH_ARAC_FAMILY_2"/>
    <property type="match status" value="1"/>
</dbReference>
<evidence type="ECO:0000256" key="2">
    <source>
        <dbReference type="ARBA" id="ARBA00023125"/>
    </source>
</evidence>
<dbReference type="GO" id="GO:0003700">
    <property type="term" value="F:DNA-binding transcription factor activity"/>
    <property type="evidence" value="ECO:0007669"/>
    <property type="project" value="InterPro"/>
</dbReference>
<dbReference type="InterPro" id="IPR009057">
    <property type="entry name" value="Homeodomain-like_sf"/>
</dbReference>
<dbReference type="Gene3D" id="2.60.120.10">
    <property type="entry name" value="Jelly Rolls"/>
    <property type="match status" value="1"/>
</dbReference>
<keyword evidence="3" id="KW-0804">Transcription</keyword>
<keyword evidence="2" id="KW-0238">DNA-binding</keyword>
<evidence type="ECO:0000259" key="4">
    <source>
        <dbReference type="PROSITE" id="PS01124"/>
    </source>
</evidence>
<dbReference type="AlphaFoldDB" id="A0A9D2FTP2"/>
<dbReference type="PRINTS" id="PR00032">
    <property type="entry name" value="HTHARAC"/>
</dbReference>
<dbReference type="SUPFAM" id="SSF51182">
    <property type="entry name" value="RmlC-like cupins"/>
    <property type="match status" value="1"/>
</dbReference>
<evidence type="ECO:0000313" key="5">
    <source>
        <dbReference type="EMBL" id="HIZ66461.1"/>
    </source>
</evidence>
<proteinExistence type="predicted"/>
<dbReference type="Pfam" id="PF02311">
    <property type="entry name" value="AraC_binding"/>
    <property type="match status" value="1"/>
</dbReference>
<dbReference type="InterPro" id="IPR020449">
    <property type="entry name" value="Tscrpt_reg_AraC-type_HTH"/>
</dbReference>
<sequence>MLHYGLYTPMSEAYYFTEIPWHWHEEFEFGYVLGGKLGYKTNHREFILQEGDGVFINSGALHALYPVGEAGKIKLQSQFFDRTFLGGTRGSIFDMKYVAPVVEQKWMEAVPVYRKDPEGRKVLEFLKEGIRLSQEGEAFYEFRLRSLFSRLWETVYGWAMEERKGEQVYNGLEDERIKQMMAYVQEHYGEKISVKEMAAQVPISERECYRLFQKGLGLTPVDYMLSYRLQKSQELLAATEKSILDIALETGFGTSSYFGKWFRKHYGMNPKAYREMCREGNQTADM</sequence>
<dbReference type="CDD" id="cd02208">
    <property type="entry name" value="cupin_RmlC-like"/>
    <property type="match status" value="1"/>
</dbReference>
<evidence type="ECO:0000256" key="1">
    <source>
        <dbReference type="ARBA" id="ARBA00023015"/>
    </source>
</evidence>
<name>A0A9D2FTP2_9FIRM</name>